<evidence type="ECO:0000313" key="6">
    <source>
        <dbReference type="EMBL" id="RRR67663.1"/>
    </source>
</evidence>
<evidence type="ECO:0000259" key="4">
    <source>
        <dbReference type="SMART" id="SM00062"/>
    </source>
</evidence>
<feature type="domain" description="Ionotropic glutamate receptor C-terminal" evidence="5">
    <location>
        <begin position="57"/>
        <end position="279"/>
    </location>
</feature>
<evidence type="ECO:0000313" key="7">
    <source>
        <dbReference type="Proteomes" id="UP000280307"/>
    </source>
</evidence>
<keyword evidence="1 3" id="KW-0732">Signal</keyword>
<dbReference type="PANTHER" id="PTHR35936:SF35">
    <property type="entry name" value="L-CYSTINE-BINDING PROTEIN TCYJ"/>
    <property type="match status" value="1"/>
</dbReference>
<name>A0A426TT59_9CHLR</name>
<evidence type="ECO:0000256" key="2">
    <source>
        <dbReference type="SAM" id="MobiDB-lite"/>
    </source>
</evidence>
<dbReference type="InterPro" id="IPR001320">
    <property type="entry name" value="Iontro_rcpt_C"/>
</dbReference>
<sequence>MLLVASLLLVMLAACGSTPAAPAPTTPAEAPTAPAEAPATEPDAPATSDLPDLGGREVTIAVENAYPPFNYVNPQTGEGEGWDYEAWNEICRLLNCVPSYQEASWEGIIQAVANQQFDAAADGITITSERAEQVDFSDGYIQVEQRLMARVGEDRFTSMDEFVANDSLRLGTQTGTTNYETAISLLPEGRIQAFEQFPFAVAALINGDVDGVLMDETAGQGYIGTNTESILLVGPPISSDELGFIFHKGSDLVAPVNAALAEMRTSGFLDELAARYFSDDFVLPE</sequence>
<protein>
    <submittedName>
        <fullName evidence="6">Amino acid ABC transporter substrate-binding protein</fullName>
    </submittedName>
</protein>
<feature type="chain" id="PRO_5019215353" evidence="3">
    <location>
        <begin position="21"/>
        <end position="285"/>
    </location>
</feature>
<dbReference type="Gene3D" id="3.40.190.10">
    <property type="entry name" value="Periplasmic binding protein-like II"/>
    <property type="match status" value="2"/>
</dbReference>
<dbReference type="PANTHER" id="PTHR35936">
    <property type="entry name" value="MEMBRANE-BOUND LYTIC MUREIN TRANSGLYCOSYLASE F"/>
    <property type="match status" value="1"/>
</dbReference>
<dbReference type="GO" id="GO:0016020">
    <property type="term" value="C:membrane"/>
    <property type="evidence" value="ECO:0007669"/>
    <property type="project" value="InterPro"/>
</dbReference>
<dbReference type="AlphaFoldDB" id="A0A426TT59"/>
<dbReference type="Proteomes" id="UP000280307">
    <property type="component" value="Unassembled WGS sequence"/>
</dbReference>
<dbReference type="GO" id="GO:0015276">
    <property type="term" value="F:ligand-gated monoatomic ion channel activity"/>
    <property type="evidence" value="ECO:0007669"/>
    <property type="project" value="InterPro"/>
</dbReference>
<dbReference type="SMART" id="SM00062">
    <property type="entry name" value="PBPb"/>
    <property type="match status" value="1"/>
</dbReference>
<organism evidence="6 7">
    <name type="scientific">Candidatus Viridilinea halotolerans</name>
    <dbReference type="NCBI Taxonomy" id="2491704"/>
    <lineage>
        <taxon>Bacteria</taxon>
        <taxon>Bacillati</taxon>
        <taxon>Chloroflexota</taxon>
        <taxon>Chloroflexia</taxon>
        <taxon>Chloroflexales</taxon>
        <taxon>Chloroflexineae</taxon>
        <taxon>Oscillochloridaceae</taxon>
        <taxon>Candidatus Viridilinea</taxon>
    </lineage>
</organism>
<dbReference type="SMART" id="SM00079">
    <property type="entry name" value="PBPe"/>
    <property type="match status" value="1"/>
</dbReference>
<evidence type="ECO:0000256" key="1">
    <source>
        <dbReference type="ARBA" id="ARBA00022729"/>
    </source>
</evidence>
<feature type="compositionally biased region" description="Low complexity" evidence="2">
    <location>
        <begin position="26"/>
        <end position="47"/>
    </location>
</feature>
<feature type="signal peptide" evidence="3">
    <location>
        <begin position="1"/>
        <end position="20"/>
    </location>
</feature>
<comment type="caution">
    <text evidence="6">The sequence shown here is derived from an EMBL/GenBank/DDBJ whole genome shotgun (WGS) entry which is preliminary data.</text>
</comment>
<evidence type="ECO:0000256" key="3">
    <source>
        <dbReference type="SAM" id="SignalP"/>
    </source>
</evidence>
<evidence type="ECO:0000259" key="5">
    <source>
        <dbReference type="SMART" id="SM00079"/>
    </source>
</evidence>
<accession>A0A426TT59</accession>
<dbReference type="InterPro" id="IPR001638">
    <property type="entry name" value="Solute-binding_3/MltF_N"/>
</dbReference>
<reference evidence="6 7" key="1">
    <citation type="submission" date="2018-12" db="EMBL/GenBank/DDBJ databases">
        <title>Genome Sequence of Candidatus Viridilinea halotolerans isolated from saline sulfide-rich spring.</title>
        <authorList>
            <person name="Grouzdev D.S."/>
            <person name="Burganskaya E.I."/>
            <person name="Krutkina M.S."/>
            <person name="Sukhacheva M.V."/>
            <person name="Gorlenko V.M."/>
        </authorList>
    </citation>
    <scope>NUCLEOTIDE SEQUENCE [LARGE SCALE GENOMIC DNA]</scope>
    <source>
        <strain evidence="6">Chok-6</strain>
    </source>
</reference>
<feature type="region of interest" description="Disordered" evidence="2">
    <location>
        <begin position="20"/>
        <end position="53"/>
    </location>
</feature>
<dbReference type="SUPFAM" id="SSF53850">
    <property type="entry name" value="Periplasmic binding protein-like II"/>
    <property type="match status" value="1"/>
</dbReference>
<dbReference type="EMBL" id="RSAS01000771">
    <property type="protein sequence ID" value="RRR67663.1"/>
    <property type="molecule type" value="Genomic_DNA"/>
</dbReference>
<proteinExistence type="predicted"/>
<dbReference type="Pfam" id="PF00497">
    <property type="entry name" value="SBP_bac_3"/>
    <property type="match status" value="1"/>
</dbReference>
<gene>
    <name evidence="6" type="ORF">EI684_18645</name>
</gene>
<feature type="domain" description="Solute-binding protein family 3/N-terminal" evidence="4">
    <location>
        <begin position="57"/>
        <end position="280"/>
    </location>
</feature>